<reference evidence="1 2" key="1">
    <citation type="journal article" date="2019" name="Int. J. Syst. Evol. Microbiol.">
        <title>The Global Catalogue of Microorganisms (GCM) 10K type strain sequencing project: providing services to taxonomists for standard genome sequencing and annotation.</title>
        <authorList>
            <consortium name="The Broad Institute Genomics Platform"/>
            <consortium name="The Broad Institute Genome Sequencing Center for Infectious Disease"/>
            <person name="Wu L."/>
            <person name="Ma J."/>
        </authorList>
    </citation>
    <scope>NUCLEOTIDE SEQUENCE [LARGE SCALE GENOMIC DNA]</scope>
    <source>
        <strain evidence="1 2">JCM 6922</strain>
    </source>
</reference>
<evidence type="ECO:0000313" key="1">
    <source>
        <dbReference type="EMBL" id="GAA2449767.1"/>
    </source>
</evidence>
<name>A0ABN3K565_9ACTN</name>
<dbReference type="Proteomes" id="UP001500460">
    <property type="component" value="Unassembled WGS sequence"/>
</dbReference>
<keyword evidence="2" id="KW-1185">Reference proteome</keyword>
<sequence>MPSVTGIRDIDTVAGLKLPLEPYLFTDGEMSSLMRARDALIQKCMRGLGLDYTPPKPQKHVGPKTMTERRYGLADADLAADSGYHMPGAEVRPEPPLPAEQYRALTGEGAGKDVPEGGCAGQAEQTLAGESPFGVSDISQDLNSKSYELSMQDKRVQSVFQSWSSCMDKAGYKYPDPMAAMSAPEFSRPEVGKGEVETAVADVRCKKNTNLIGVWYAVESAYQQKLIEKNSKKLDTIHAAKREQLKAAQKVTGDTE</sequence>
<proteinExistence type="predicted"/>
<accession>A0ABN3K565</accession>
<comment type="caution">
    <text evidence="1">The sequence shown here is derived from an EMBL/GenBank/DDBJ whole genome shotgun (WGS) entry which is preliminary data.</text>
</comment>
<gene>
    <name evidence="1" type="ORF">GCM10010421_47680</name>
</gene>
<organism evidence="1 2">
    <name type="scientific">Streptomyces glaucus</name>
    <dbReference type="NCBI Taxonomy" id="284029"/>
    <lineage>
        <taxon>Bacteria</taxon>
        <taxon>Bacillati</taxon>
        <taxon>Actinomycetota</taxon>
        <taxon>Actinomycetes</taxon>
        <taxon>Kitasatosporales</taxon>
        <taxon>Streptomycetaceae</taxon>
        <taxon>Streptomyces</taxon>
    </lineage>
</organism>
<protein>
    <submittedName>
        <fullName evidence="1">Uncharacterized protein</fullName>
    </submittedName>
</protein>
<dbReference type="EMBL" id="BAAATK010000036">
    <property type="protein sequence ID" value="GAA2449767.1"/>
    <property type="molecule type" value="Genomic_DNA"/>
</dbReference>
<evidence type="ECO:0000313" key="2">
    <source>
        <dbReference type="Proteomes" id="UP001500460"/>
    </source>
</evidence>